<dbReference type="AlphaFoldDB" id="H2C9X3"/>
<evidence type="ECO:0000313" key="1">
    <source>
        <dbReference type="EMBL" id="EHP68949.1"/>
    </source>
</evidence>
<sequence length="25" mass="2842">QRLEEVVGKLMERAKEEGVEAELAK</sequence>
<reference evidence="1 2" key="1">
    <citation type="submission" date="2012-01" db="EMBL/GenBank/DDBJ databases">
        <title>Improved High-Quality Draft sequence of Metallosphaera yellowstonensis MK1.</title>
        <authorList>
            <consortium name="US DOE Joint Genome Institute"/>
            <person name="Lucas S."/>
            <person name="Han J."/>
            <person name="Cheng J.-F."/>
            <person name="Goodwin L."/>
            <person name="Pitluck S."/>
            <person name="Peters L."/>
            <person name="Teshima H."/>
            <person name="Detter J.C."/>
            <person name="Han C."/>
            <person name="Tapia R."/>
            <person name="Land M."/>
            <person name="Hauser L."/>
            <person name="Kyrpides N."/>
            <person name="Kozubal M."/>
            <person name="Macur R.E."/>
            <person name="Jay Z."/>
            <person name="Inskeep W."/>
            <person name="Woyke T."/>
        </authorList>
    </citation>
    <scope>NUCLEOTIDE SEQUENCE [LARGE SCALE GENOMIC DNA]</scope>
    <source>
        <strain evidence="1 2">MK1</strain>
    </source>
</reference>
<feature type="non-terminal residue" evidence="1">
    <location>
        <position position="1"/>
    </location>
</feature>
<protein>
    <submittedName>
        <fullName evidence="1">Uncharacterized protein</fullName>
    </submittedName>
</protein>
<dbReference type="HOGENOM" id="CLU_3417789_0_0_2"/>
<evidence type="ECO:0000313" key="2">
    <source>
        <dbReference type="Proteomes" id="UP000003980"/>
    </source>
</evidence>
<organism evidence="1 2">
    <name type="scientific">Metallosphaera yellowstonensis MK1</name>
    <dbReference type="NCBI Taxonomy" id="671065"/>
    <lineage>
        <taxon>Archaea</taxon>
        <taxon>Thermoproteota</taxon>
        <taxon>Thermoprotei</taxon>
        <taxon>Sulfolobales</taxon>
        <taxon>Sulfolobaceae</taxon>
        <taxon>Metallosphaera</taxon>
    </lineage>
</organism>
<dbReference type="EMBL" id="JH597770">
    <property type="protein sequence ID" value="EHP68949.1"/>
    <property type="molecule type" value="Genomic_DNA"/>
</dbReference>
<gene>
    <name evidence="1" type="ORF">MetMK1DRAFT_00033980</name>
</gene>
<keyword evidence="2" id="KW-1185">Reference proteome</keyword>
<dbReference type="Proteomes" id="UP000003980">
    <property type="component" value="Unassembled WGS sequence"/>
</dbReference>
<proteinExistence type="predicted"/>
<name>H2C9X3_9CREN</name>
<accession>H2C9X3</accession>